<evidence type="ECO:0000256" key="4">
    <source>
        <dbReference type="RuleBase" id="RU003690"/>
    </source>
</evidence>
<dbReference type="PANTHER" id="PTHR10353">
    <property type="entry name" value="GLYCOSYL HYDROLASE"/>
    <property type="match status" value="1"/>
</dbReference>
<evidence type="ECO:0000256" key="3">
    <source>
        <dbReference type="ARBA" id="ARBA00023295"/>
    </source>
</evidence>
<evidence type="ECO:0000256" key="2">
    <source>
        <dbReference type="ARBA" id="ARBA00022801"/>
    </source>
</evidence>
<reference evidence="5" key="1">
    <citation type="submission" date="2023-03" db="EMBL/GenBank/DDBJ databases">
        <title>Andean soil-derived lignocellulolytic bacterial consortium as a source of novel taxa and putative plastic-active enzymes.</title>
        <authorList>
            <person name="Diaz-Garcia L."/>
            <person name="Chuvochina M."/>
            <person name="Feuerriegel G."/>
            <person name="Bunk B."/>
            <person name="Sproer C."/>
            <person name="Streit W.R."/>
            <person name="Rodriguez L.M."/>
            <person name="Overmann J."/>
            <person name="Jimenez D.J."/>
        </authorList>
    </citation>
    <scope>NUCLEOTIDE SEQUENCE</scope>
    <source>
        <strain evidence="5">MAG 4610</strain>
    </source>
</reference>
<evidence type="ECO:0000313" key="6">
    <source>
        <dbReference type="Proteomes" id="UP001213972"/>
    </source>
</evidence>
<protein>
    <submittedName>
        <fullName evidence="5">Family 1 glycosylhydrolase</fullName>
    </submittedName>
</protein>
<dbReference type="InterPro" id="IPR017853">
    <property type="entry name" value="GH"/>
</dbReference>
<dbReference type="Pfam" id="PF00232">
    <property type="entry name" value="Glyco_hydro_1"/>
    <property type="match status" value="2"/>
</dbReference>
<dbReference type="SUPFAM" id="SSF51445">
    <property type="entry name" value="(Trans)glycosidases"/>
    <property type="match status" value="1"/>
</dbReference>
<proteinExistence type="inferred from homology"/>
<dbReference type="EMBL" id="CP119321">
    <property type="protein sequence ID" value="WEK12837.1"/>
    <property type="molecule type" value="Genomic_DNA"/>
</dbReference>
<accession>A0AAJ5VZ71</accession>
<dbReference type="Gene3D" id="3.20.20.80">
    <property type="entry name" value="Glycosidases"/>
    <property type="match status" value="1"/>
</dbReference>
<organism evidence="5 6">
    <name type="scientific">Candidatus Microbacterium phytovorans</name>
    <dbReference type="NCBI Taxonomy" id="3121374"/>
    <lineage>
        <taxon>Bacteria</taxon>
        <taxon>Bacillati</taxon>
        <taxon>Actinomycetota</taxon>
        <taxon>Actinomycetes</taxon>
        <taxon>Micrococcales</taxon>
        <taxon>Microbacteriaceae</taxon>
        <taxon>Microbacterium</taxon>
    </lineage>
</organism>
<dbReference type="Proteomes" id="UP001213972">
    <property type="component" value="Chromosome"/>
</dbReference>
<dbReference type="AlphaFoldDB" id="A0AAJ5VZ71"/>
<evidence type="ECO:0000256" key="1">
    <source>
        <dbReference type="ARBA" id="ARBA00010838"/>
    </source>
</evidence>
<dbReference type="GO" id="GO:0008422">
    <property type="term" value="F:beta-glucosidase activity"/>
    <property type="evidence" value="ECO:0007669"/>
    <property type="project" value="TreeGrafter"/>
</dbReference>
<sequence>MPAQPWYRDGRLHFALGVEDTFVPQQEPGRRALDEYELMQHYTFWERDLELCEESGATLLRWGIPWYRVNPAPGEWDWEWLDQVIDWFDAHRIDLVADLIHYGTPLWLEGEFAAADYPERVAEYARAVAERYRGRIRHYTPANEPLLNVMYCGEFAHWPPYLSGDDGFVTVLKAISRGIVLTQHAIAEADPDADFVHVEASFRFDGALSAHPETVEHLRHRAYIVQDLVMGRVDDAHPLTPYLRAHGFSDDDLEWARTHTAQPDVVGVNYYPQHSTELFEDGVVLGGGPGELRPRRNAGTEGLKEVLSTFAARYGRPVFLTETGYTGTVQERIDWLHDSVDAVEDLRREGVDVVGYTWWCITDMYEWTYRHSDGPRRDHLLRMGLWALEEDADGILHRVHTPVADAFRRLAAPDAG</sequence>
<name>A0AAJ5VZ71_9MICO</name>
<dbReference type="PANTHER" id="PTHR10353:SF36">
    <property type="entry name" value="LP05116P"/>
    <property type="match status" value="1"/>
</dbReference>
<keyword evidence="2" id="KW-0378">Hydrolase</keyword>
<comment type="similarity">
    <text evidence="1 4">Belongs to the glycosyl hydrolase 1 family.</text>
</comment>
<gene>
    <name evidence="5" type="ORF">P0Y48_10220</name>
</gene>
<dbReference type="PRINTS" id="PR00131">
    <property type="entry name" value="GLHYDRLASE1"/>
</dbReference>
<keyword evidence="3" id="KW-0326">Glycosidase</keyword>
<evidence type="ECO:0000313" key="5">
    <source>
        <dbReference type="EMBL" id="WEK12837.1"/>
    </source>
</evidence>
<dbReference type="InterPro" id="IPR001360">
    <property type="entry name" value="Glyco_hydro_1"/>
</dbReference>
<dbReference type="GO" id="GO:0005975">
    <property type="term" value="P:carbohydrate metabolic process"/>
    <property type="evidence" value="ECO:0007669"/>
    <property type="project" value="InterPro"/>
</dbReference>